<dbReference type="Proteomes" id="UP000784919">
    <property type="component" value="Unassembled WGS sequence"/>
</dbReference>
<dbReference type="PANTHER" id="PTHR13393:SF0">
    <property type="entry name" value="RNA N6-ADENOSINE-METHYLTRANSFERASE METTL16"/>
    <property type="match status" value="1"/>
</dbReference>
<dbReference type="GO" id="GO:0005634">
    <property type="term" value="C:nucleus"/>
    <property type="evidence" value="ECO:0007669"/>
    <property type="project" value="TreeGrafter"/>
</dbReference>
<evidence type="ECO:0000256" key="2">
    <source>
        <dbReference type="ARBA" id="ARBA00022679"/>
    </source>
</evidence>
<protein>
    <recommendedName>
        <fullName evidence="5">DUF890 domain protein</fullName>
    </recommendedName>
</protein>
<dbReference type="InterPro" id="IPR010286">
    <property type="entry name" value="METTL16/RlmF"/>
</dbReference>
<reference evidence="3" key="1">
    <citation type="journal article" date="2020" name="bioRxiv">
        <title>Whole genome comparisons of ergot fungi reveals the divergence and evolution of species within the genus Claviceps are the result of varying mechanisms driving genome evolution and host range expansion.</title>
        <authorList>
            <person name="Wyka S.A."/>
            <person name="Mondo S.J."/>
            <person name="Liu M."/>
            <person name="Dettman J."/>
            <person name="Nalam V."/>
            <person name="Broders K.D."/>
        </authorList>
    </citation>
    <scope>NUCLEOTIDE SEQUENCE</scope>
    <source>
        <strain evidence="3">CCC 1102</strain>
    </source>
</reference>
<keyword evidence="2" id="KW-0808">Transferase</keyword>
<evidence type="ECO:0000313" key="4">
    <source>
        <dbReference type="Proteomes" id="UP000784919"/>
    </source>
</evidence>
<keyword evidence="1" id="KW-0489">Methyltransferase</keyword>
<organism evidence="3 4">
    <name type="scientific">Claviceps arundinis</name>
    <dbReference type="NCBI Taxonomy" id="1623583"/>
    <lineage>
        <taxon>Eukaryota</taxon>
        <taxon>Fungi</taxon>
        <taxon>Dikarya</taxon>
        <taxon>Ascomycota</taxon>
        <taxon>Pezizomycotina</taxon>
        <taxon>Sordariomycetes</taxon>
        <taxon>Hypocreomycetidae</taxon>
        <taxon>Hypocreales</taxon>
        <taxon>Clavicipitaceae</taxon>
        <taxon>Claviceps</taxon>
    </lineage>
</organism>
<proteinExistence type="predicted"/>
<evidence type="ECO:0000256" key="1">
    <source>
        <dbReference type="ARBA" id="ARBA00022603"/>
    </source>
</evidence>
<evidence type="ECO:0000313" key="3">
    <source>
        <dbReference type="EMBL" id="KAG5966865.1"/>
    </source>
</evidence>
<gene>
    <name evidence="3" type="ORF">E4U56_001072</name>
</gene>
<evidence type="ECO:0008006" key="5">
    <source>
        <dbReference type="Google" id="ProtNLM"/>
    </source>
</evidence>
<dbReference type="Pfam" id="PF05971">
    <property type="entry name" value="Methyltransf_10"/>
    <property type="match status" value="1"/>
</dbReference>
<name>A0A9P7MRZ1_9HYPO</name>
<dbReference type="EMBL" id="SRPS01000129">
    <property type="protein sequence ID" value="KAG5966865.1"/>
    <property type="molecule type" value="Genomic_DNA"/>
</dbReference>
<accession>A0A9P7MRZ1</accession>
<dbReference type="OrthoDB" id="514248at2759"/>
<comment type="caution">
    <text evidence="3">The sequence shown here is derived from an EMBL/GenBank/DDBJ whole genome shotgun (WGS) entry which is preliminary data.</text>
</comment>
<dbReference type="Gene3D" id="3.40.50.150">
    <property type="entry name" value="Vaccinia Virus protein VP39"/>
    <property type="match status" value="1"/>
</dbReference>
<dbReference type="SUPFAM" id="SSF53335">
    <property type="entry name" value="S-adenosyl-L-methionine-dependent methyltransferases"/>
    <property type="match status" value="1"/>
</dbReference>
<dbReference type="AlphaFoldDB" id="A0A9P7MRZ1"/>
<dbReference type="GO" id="GO:0008168">
    <property type="term" value="F:methyltransferase activity"/>
    <property type="evidence" value="ECO:0007669"/>
    <property type="project" value="UniProtKB-KW"/>
</dbReference>
<sequence>MSASDARDRRFRGLYARPTDFKELARLDPEFAAVVKGRDLDFRDPKSVMQLTKTLLRLDFGIKIHLPDDRLCPPVPNRHNYMIWLKDLLDTSSYDEPGQKRTGLDIGTGASCIYPLLGCAQRPWSFIATGTSETFPYLASMTLLLLTFLGADTDPSSLEWAQSNIKLNDLSHRIHILPRHPDSPLIPLNEPGLPPTIDFTMTNPPFYSSEEEMLQSAQNKHRPPYTACTGSTTEMVTPGGELAFVQRIFTESLVSGGHIQWYTAMFGFLSSLTAFIETLHAENVQNYAVTEFVQGNKTRRWAVGWSFQGLRPAQAVARGTRAALSKNLLPCVSEVDILTMDTRECPVRDLACGVSTAIAALELVSWEWEQEKYEGVGRAQGKVWARAWRRRRQREKERGVGVKEGSLSVAVPSLGNESMFGFKVWIRVSVRQVTVGCRWLEGFDETVFESFQGFLKATATKAAGQCSTIKAERESCAEVGA</sequence>
<dbReference type="PANTHER" id="PTHR13393">
    <property type="entry name" value="SAM-DEPENDENT METHYLTRANSFERASE"/>
    <property type="match status" value="1"/>
</dbReference>
<dbReference type="InterPro" id="IPR029063">
    <property type="entry name" value="SAM-dependent_MTases_sf"/>
</dbReference>
<dbReference type="GO" id="GO:0070475">
    <property type="term" value="P:rRNA base methylation"/>
    <property type="evidence" value="ECO:0007669"/>
    <property type="project" value="TreeGrafter"/>
</dbReference>